<dbReference type="AlphaFoldDB" id="A0A0A8XQS0"/>
<evidence type="ECO:0000313" key="1">
    <source>
        <dbReference type="EMBL" id="JAD16111.1"/>
    </source>
</evidence>
<reference evidence="1" key="1">
    <citation type="submission" date="2014-09" db="EMBL/GenBank/DDBJ databases">
        <authorList>
            <person name="Magalhaes I.L.F."/>
            <person name="Oliveira U."/>
            <person name="Santos F.R."/>
            <person name="Vidigal T.H.D.A."/>
            <person name="Brescovit A.D."/>
            <person name="Santos A.J."/>
        </authorList>
    </citation>
    <scope>NUCLEOTIDE SEQUENCE</scope>
    <source>
        <tissue evidence="1">Shoot tissue taken approximately 20 cm above the soil surface</tissue>
    </source>
</reference>
<sequence length="33" mass="3694">MLLTVLSLRMLHHDIVSWGSMDGALVHCSEWVG</sequence>
<organism evidence="1">
    <name type="scientific">Arundo donax</name>
    <name type="common">Giant reed</name>
    <name type="synonym">Donax arundinaceus</name>
    <dbReference type="NCBI Taxonomy" id="35708"/>
    <lineage>
        <taxon>Eukaryota</taxon>
        <taxon>Viridiplantae</taxon>
        <taxon>Streptophyta</taxon>
        <taxon>Embryophyta</taxon>
        <taxon>Tracheophyta</taxon>
        <taxon>Spermatophyta</taxon>
        <taxon>Magnoliopsida</taxon>
        <taxon>Liliopsida</taxon>
        <taxon>Poales</taxon>
        <taxon>Poaceae</taxon>
        <taxon>PACMAD clade</taxon>
        <taxon>Arundinoideae</taxon>
        <taxon>Arundineae</taxon>
        <taxon>Arundo</taxon>
    </lineage>
</organism>
<dbReference type="EMBL" id="GBRH01281784">
    <property type="protein sequence ID" value="JAD16111.1"/>
    <property type="molecule type" value="Transcribed_RNA"/>
</dbReference>
<protein>
    <submittedName>
        <fullName evidence="1">Uncharacterized protein</fullName>
    </submittedName>
</protein>
<accession>A0A0A8XQS0</accession>
<name>A0A0A8XQS0_ARUDO</name>
<reference evidence="1" key="2">
    <citation type="journal article" date="2015" name="Data Brief">
        <title>Shoot transcriptome of the giant reed, Arundo donax.</title>
        <authorList>
            <person name="Barrero R.A."/>
            <person name="Guerrero F.D."/>
            <person name="Moolhuijzen P."/>
            <person name="Goolsby J.A."/>
            <person name="Tidwell J."/>
            <person name="Bellgard S.E."/>
            <person name="Bellgard M.I."/>
        </authorList>
    </citation>
    <scope>NUCLEOTIDE SEQUENCE</scope>
    <source>
        <tissue evidence="1">Shoot tissue taken approximately 20 cm above the soil surface</tissue>
    </source>
</reference>
<proteinExistence type="predicted"/>